<organism evidence="1 2">
    <name type="scientific">Persea americana</name>
    <name type="common">Avocado</name>
    <dbReference type="NCBI Taxonomy" id="3435"/>
    <lineage>
        <taxon>Eukaryota</taxon>
        <taxon>Viridiplantae</taxon>
        <taxon>Streptophyta</taxon>
        <taxon>Embryophyta</taxon>
        <taxon>Tracheophyta</taxon>
        <taxon>Spermatophyta</taxon>
        <taxon>Magnoliopsida</taxon>
        <taxon>Magnoliidae</taxon>
        <taxon>Laurales</taxon>
        <taxon>Lauraceae</taxon>
        <taxon>Persea</taxon>
    </lineage>
</organism>
<keyword evidence="2" id="KW-1185">Reference proteome</keyword>
<dbReference type="Proteomes" id="UP001234297">
    <property type="component" value="Chromosome 5"/>
</dbReference>
<reference evidence="1 2" key="1">
    <citation type="journal article" date="2022" name="Hortic Res">
        <title>A haplotype resolved chromosomal level avocado genome allows analysis of novel avocado genes.</title>
        <authorList>
            <person name="Nath O."/>
            <person name="Fletcher S.J."/>
            <person name="Hayward A."/>
            <person name="Shaw L.M."/>
            <person name="Masouleh A.K."/>
            <person name="Furtado A."/>
            <person name="Henry R.J."/>
            <person name="Mitter N."/>
        </authorList>
    </citation>
    <scope>NUCLEOTIDE SEQUENCE [LARGE SCALE GENOMIC DNA]</scope>
    <source>
        <strain evidence="2">cv. Hass</strain>
    </source>
</reference>
<dbReference type="EMBL" id="CM056813">
    <property type="protein sequence ID" value="KAJ8641755.1"/>
    <property type="molecule type" value="Genomic_DNA"/>
</dbReference>
<evidence type="ECO:0000313" key="1">
    <source>
        <dbReference type="EMBL" id="KAJ8641755.1"/>
    </source>
</evidence>
<comment type="caution">
    <text evidence="1">The sequence shown here is derived from an EMBL/GenBank/DDBJ whole genome shotgun (WGS) entry which is preliminary data.</text>
</comment>
<name>A0ACC2M7Y4_PERAE</name>
<protein>
    <submittedName>
        <fullName evidence="1">Uncharacterized protein</fullName>
    </submittedName>
</protein>
<gene>
    <name evidence="1" type="ORF">MRB53_018449</name>
</gene>
<proteinExistence type="predicted"/>
<evidence type="ECO:0000313" key="2">
    <source>
        <dbReference type="Proteomes" id="UP001234297"/>
    </source>
</evidence>
<sequence length="470" mass="52117">MSRSLHLEPRTHHGRTSLKRAFSREALVPAAQRLRIVSVTSQTRKKCDEGHVAYYSRLDYIITSAPTRPKAAASSALNKHFLSRSLQNVSHTYSCPFLRRSPRFPTQEEIEESVKTDLFGDGLVGARSFRCLLGEKPQETLPFFSRRPIGALEAGNGAFPVGDGRLLSGLPDPTIGISESGHFGNQRTSEEPKKEGNGNGKGDFLETKANGGFLSCFLVFSAKLAVLNRHFQLTDPVTVSREKSPLRSLSPRHNGTGNVSALINRIFTCCRRSDCPRSPRREPSVPDRTADRMRSQIVLRKRSMPLQSQRIVTKEENSTSSIKSTPSTPSRKARCAEMAGGTAAECAAVCCCCPCGLLSLIVFAVVRLPAGLCRKAVQKQRRKKKKKKKTMMLCSLQQPKGYEDAERRMDEMERSEISPAISPGRWPDKSPSTVVSEMEKEMWTKLYGTGFWRNPSEKESVNGENGQILG</sequence>
<accession>A0ACC2M7Y4</accession>